<evidence type="ECO:0000259" key="8">
    <source>
        <dbReference type="Pfam" id="PF11412"/>
    </source>
</evidence>
<evidence type="ECO:0000256" key="4">
    <source>
        <dbReference type="ARBA" id="ARBA00022989"/>
    </source>
</evidence>
<comment type="caution">
    <text evidence="9">The sequence shown here is derived from an EMBL/GenBank/DDBJ whole genome shotgun (WGS) entry which is preliminary data.</text>
</comment>
<evidence type="ECO:0000256" key="2">
    <source>
        <dbReference type="ARBA" id="ARBA00022692"/>
    </source>
</evidence>
<dbReference type="eggNOG" id="COG4233">
    <property type="taxonomic scope" value="Bacteria"/>
</dbReference>
<feature type="transmembrane region" description="Helical" evidence="6">
    <location>
        <begin position="299"/>
        <end position="324"/>
    </location>
</feature>
<dbReference type="PANTHER" id="PTHR32234">
    <property type="entry name" value="THIOL:DISULFIDE INTERCHANGE PROTEIN DSBD"/>
    <property type="match status" value="1"/>
</dbReference>
<dbReference type="PANTHER" id="PTHR32234:SF3">
    <property type="entry name" value="SUPPRESSION OF COPPER SENSITIVITY PROTEIN"/>
    <property type="match status" value="1"/>
</dbReference>
<name>E8M1D9_PHOS4</name>
<dbReference type="InterPro" id="IPR028250">
    <property type="entry name" value="DsbDN"/>
</dbReference>
<dbReference type="GO" id="GO:0016020">
    <property type="term" value="C:membrane"/>
    <property type="evidence" value="ECO:0007669"/>
    <property type="project" value="UniProtKB-SubCell"/>
</dbReference>
<dbReference type="GO" id="GO:0045454">
    <property type="term" value="P:cell redox homeostasis"/>
    <property type="evidence" value="ECO:0007669"/>
    <property type="project" value="TreeGrafter"/>
</dbReference>
<keyword evidence="5 6" id="KW-0472">Membrane</keyword>
<evidence type="ECO:0000256" key="1">
    <source>
        <dbReference type="ARBA" id="ARBA00004141"/>
    </source>
</evidence>
<dbReference type="InterPro" id="IPR036249">
    <property type="entry name" value="Thioredoxin-like_sf"/>
</dbReference>
<keyword evidence="4 6" id="KW-1133">Transmembrane helix</keyword>
<dbReference type="Pfam" id="PF11412">
    <property type="entry name" value="DsbD_N"/>
    <property type="match status" value="1"/>
</dbReference>
<sequence length="699" mass="76363">MNTRHRTTFMSAVLSIVAFIYLLFAAPVYAAVDTGWLTNPQHPPVKTRFVLTGQTDPQRKLVEGFLEVDLSGDWKTYWRSPGEGGVAPSIDWQQSENLVQADWHWPYPQQFELLGIHTLGYKGDTLIPITLQVEDWSQPVNIDATLTLSSCTTICVLTDYPIQFTFTPSQLEVSESAVYQHAKAISLVPKESPLIVLTQAIWDQENKLLELTLENVQGWSKPEFIVDGKSAQSQEYSYKHQHTRVEGTTAYATFEVSSWLGDIDLVQQQLFVSIKDDNLLAQQTVPVSVGLVEASSNSLLTMVGFALLGGLILNIMPCVLPVLGMKLSGVLLAQGTERRQIRWQFLASSAGILASFWLIAGLLLGLKLTGNAIGWGIQFQTPWFIGFMVLVTVLFGANMLGLFSIRLSVNTNTWLASKGDNSYLGHFTQGMFATLLATPCSAPFLGTAVAFALATGNLEMFAIFTALAFGMATPWLLVATFPGLASLLPKPGAWMNRVKILFGLMMLVTSIWLLSLLSNHIPLFWVLLVAILVLVGLLKGTKRAYGDKAMAIAGAATLVLTAGSFLVASVTTEHWATPLPQDLAWKPLSNNLIEKSVSEGKVVFVNVTADWCVTCKANKIGVILQDPVYSALQSDNVVNVQGDWTHPDGAVTDYLRAHGRYGVPFNIVYGPHVPQGIPLPVILTEEVVLKALDIADGEA</sequence>
<organism evidence="9 10">
    <name type="scientific">Vibrio sinaloensis DSM 21326</name>
    <dbReference type="NCBI Taxonomy" id="945550"/>
    <lineage>
        <taxon>Bacteria</taxon>
        <taxon>Pseudomonadati</taxon>
        <taxon>Pseudomonadota</taxon>
        <taxon>Gammaproteobacteria</taxon>
        <taxon>Vibrionales</taxon>
        <taxon>Vibrionaceae</taxon>
        <taxon>Vibrio</taxon>
        <taxon>Vibrio oreintalis group</taxon>
    </lineage>
</organism>
<dbReference type="InterPro" id="IPR035671">
    <property type="entry name" value="DsbD_gamma"/>
</dbReference>
<dbReference type="GO" id="GO:0017004">
    <property type="term" value="P:cytochrome complex assembly"/>
    <property type="evidence" value="ECO:0007669"/>
    <property type="project" value="UniProtKB-KW"/>
</dbReference>
<feature type="transmembrane region" description="Helical" evidence="6">
    <location>
        <begin position="460"/>
        <end position="488"/>
    </location>
</feature>
<dbReference type="SUPFAM" id="SSF52833">
    <property type="entry name" value="Thioredoxin-like"/>
    <property type="match status" value="1"/>
</dbReference>
<dbReference type="Gene3D" id="3.40.30.10">
    <property type="entry name" value="Glutaredoxin"/>
    <property type="match status" value="1"/>
</dbReference>
<feature type="transmembrane region" description="Helical" evidence="6">
    <location>
        <begin position="345"/>
        <end position="364"/>
    </location>
</feature>
<evidence type="ECO:0000256" key="5">
    <source>
        <dbReference type="ARBA" id="ARBA00023136"/>
    </source>
</evidence>
<keyword evidence="2 6" id="KW-0812">Transmembrane</keyword>
<feature type="transmembrane region" description="Helical" evidence="6">
    <location>
        <begin position="430"/>
        <end position="454"/>
    </location>
</feature>
<feature type="domain" description="Cytochrome C biogenesis protein transmembrane" evidence="7">
    <location>
        <begin position="301"/>
        <end position="515"/>
    </location>
</feature>
<evidence type="ECO:0000313" key="10">
    <source>
        <dbReference type="Proteomes" id="UP000006228"/>
    </source>
</evidence>
<feature type="domain" description="Thiol:disulfide interchange protein DsbD N-terminal" evidence="8">
    <location>
        <begin position="62"/>
        <end position="162"/>
    </location>
</feature>
<comment type="subcellular location">
    <subcellularLocation>
        <location evidence="1">Membrane</location>
        <topology evidence="1">Multi-pass membrane protein</topology>
    </subcellularLocation>
</comment>
<feature type="transmembrane region" description="Helical" evidence="6">
    <location>
        <begin position="500"/>
        <end position="517"/>
    </location>
</feature>
<dbReference type="Proteomes" id="UP000006228">
    <property type="component" value="Unassembled WGS sequence"/>
</dbReference>
<dbReference type="OrthoDB" id="9811036at2"/>
<dbReference type="RefSeq" id="WP_008072811.1">
    <property type="nucleotide sequence ID" value="NZ_AEVT01000006.1"/>
</dbReference>
<feature type="transmembrane region" description="Helical" evidence="6">
    <location>
        <begin position="550"/>
        <end position="570"/>
    </location>
</feature>
<feature type="transmembrane region" description="Helical" evidence="6">
    <location>
        <begin position="523"/>
        <end position="538"/>
    </location>
</feature>
<reference evidence="9 10" key="1">
    <citation type="journal article" date="2012" name="Int. J. Syst. Evol. Microbiol.">
        <title>Vibrio caribbeanicus sp. nov., isolated from the marine sponge Scleritoderma cyanea.</title>
        <authorList>
            <person name="Hoffmann M."/>
            <person name="Monday S.R."/>
            <person name="Allard M.W."/>
            <person name="Strain E.A."/>
            <person name="Whittaker P."/>
            <person name="Naum M."/>
            <person name="McCarthy P.J."/>
            <person name="Lopez J.V."/>
            <person name="Fischer M."/>
            <person name="Brown E.W."/>
        </authorList>
    </citation>
    <scope>NUCLEOTIDE SEQUENCE [LARGE SCALE GENOMIC DNA]</scope>
    <source>
        <strain evidence="10">DSMZ 21326</strain>
    </source>
</reference>
<dbReference type="InterPro" id="IPR003834">
    <property type="entry name" value="Cyt_c_assmbl_TM_dom"/>
</dbReference>
<evidence type="ECO:0000259" key="7">
    <source>
        <dbReference type="Pfam" id="PF02683"/>
    </source>
</evidence>
<evidence type="ECO:0000256" key="3">
    <source>
        <dbReference type="ARBA" id="ARBA00022748"/>
    </source>
</evidence>
<dbReference type="Pfam" id="PF02683">
    <property type="entry name" value="DsbD_TM"/>
    <property type="match status" value="1"/>
</dbReference>
<dbReference type="EMBL" id="AEVT01000006">
    <property type="protein sequence ID" value="EGA72119.1"/>
    <property type="molecule type" value="Genomic_DNA"/>
</dbReference>
<dbReference type="AlphaFoldDB" id="E8M1D9"/>
<feature type="transmembrane region" description="Helical" evidence="6">
    <location>
        <begin position="384"/>
        <end position="409"/>
    </location>
</feature>
<dbReference type="Pfam" id="PF13899">
    <property type="entry name" value="Thioredoxin_7"/>
    <property type="match status" value="1"/>
</dbReference>
<keyword evidence="3" id="KW-0201">Cytochrome c-type biogenesis</keyword>
<dbReference type="CDD" id="cd02953">
    <property type="entry name" value="DsbDgamma"/>
    <property type="match status" value="1"/>
</dbReference>
<dbReference type="GeneID" id="95567486"/>
<protein>
    <submittedName>
        <fullName evidence="9">Membrane protein suppressor for copper-sensitivity ScsB</fullName>
    </submittedName>
</protein>
<dbReference type="GO" id="GO:0015035">
    <property type="term" value="F:protein-disulfide reductase activity"/>
    <property type="evidence" value="ECO:0007669"/>
    <property type="project" value="TreeGrafter"/>
</dbReference>
<proteinExistence type="predicted"/>
<evidence type="ECO:0000256" key="6">
    <source>
        <dbReference type="SAM" id="Phobius"/>
    </source>
</evidence>
<dbReference type="eggNOG" id="COG4232">
    <property type="taxonomic scope" value="Bacteria"/>
</dbReference>
<gene>
    <name evidence="9" type="ORF">VISI1226_04924</name>
</gene>
<accession>E8M1D9</accession>
<evidence type="ECO:0000313" key="9">
    <source>
        <dbReference type="EMBL" id="EGA72119.1"/>
    </source>
</evidence>